<dbReference type="AlphaFoldDB" id="A0A838CUP1"/>
<reference evidence="2 3" key="1">
    <citation type="journal article" date="2004" name="Extremophiles">
        <title>Halobacillus locisalis sp. nov., a halophilic bacterium isolated from a marine solar saltern of the Yellow Sea in Korea.</title>
        <authorList>
            <person name="Yoon J.H."/>
            <person name="Kang K.H."/>
            <person name="Oh T.K."/>
            <person name="Park Y.H."/>
        </authorList>
    </citation>
    <scope>NUCLEOTIDE SEQUENCE [LARGE SCALE GENOMIC DNA]</scope>
    <source>
        <strain evidence="2 3">KCTC 3788</strain>
    </source>
</reference>
<name>A0A838CUP1_9BACI</name>
<comment type="caution">
    <text evidence="2">The sequence shown here is derived from an EMBL/GenBank/DDBJ whole genome shotgun (WGS) entry which is preliminary data.</text>
</comment>
<keyword evidence="1" id="KW-0812">Transmembrane</keyword>
<dbReference type="Proteomes" id="UP000571017">
    <property type="component" value="Unassembled WGS sequence"/>
</dbReference>
<sequence>MLFNAFLGIAGIYVLLSILLTPLQYRYLEAMKEEQKENQTQQEYFESMPIQEEVLHVNNHVNPLFFLVNFFRLVDF</sequence>
<organism evidence="2 3">
    <name type="scientific">Halobacillus locisalis</name>
    <dbReference type="NCBI Taxonomy" id="220753"/>
    <lineage>
        <taxon>Bacteria</taxon>
        <taxon>Bacillati</taxon>
        <taxon>Bacillota</taxon>
        <taxon>Bacilli</taxon>
        <taxon>Bacillales</taxon>
        <taxon>Bacillaceae</taxon>
        <taxon>Halobacillus</taxon>
    </lineage>
</organism>
<dbReference type="EMBL" id="JACEFG010000002">
    <property type="protein sequence ID" value="MBA2175700.1"/>
    <property type="molecule type" value="Genomic_DNA"/>
</dbReference>
<accession>A0A838CUP1</accession>
<protein>
    <submittedName>
        <fullName evidence="2">DUF3949 domain-containing protein</fullName>
    </submittedName>
</protein>
<keyword evidence="3" id="KW-1185">Reference proteome</keyword>
<evidence type="ECO:0000313" key="2">
    <source>
        <dbReference type="EMBL" id="MBA2175700.1"/>
    </source>
</evidence>
<feature type="transmembrane region" description="Helical" evidence="1">
    <location>
        <begin position="6"/>
        <end position="28"/>
    </location>
</feature>
<evidence type="ECO:0000313" key="3">
    <source>
        <dbReference type="Proteomes" id="UP000571017"/>
    </source>
</evidence>
<proteinExistence type="predicted"/>
<dbReference type="RefSeq" id="WP_181472695.1">
    <property type="nucleotide sequence ID" value="NZ_JACEFG010000002.1"/>
</dbReference>
<evidence type="ECO:0000256" key="1">
    <source>
        <dbReference type="SAM" id="Phobius"/>
    </source>
</evidence>
<dbReference type="Pfam" id="PF13133">
    <property type="entry name" value="DUF3949"/>
    <property type="match status" value="1"/>
</dbReference>
<dbReference type="InterPro" id="IPR025032">
    <property type="entry name" value="DUF3949"/>
</dbReference>
<gene>
    <name evidence="2" type="ORF">H0266_12435</name>
</gene>
<keyword evidence="1" id="KW-1133">Transmembrane helix</keyword>
<keyword evidence="1" id="KW-0472">Membrane</keyword>